<dbReference type="AlphaFoldDB" id="A0A9Q3P7N1"/>
<accession>A0A9Q3P7N1</accession>
<evidence type="ECO:0000313" key="1">
    <source>
        <dbReference type="EMBL" id="MBW0551868.1"/>
    </source>
</evidence>
<organism evidence="1 2">
    <name type="scientific">Austropuccinia psidii MF-1</name>
    <dbReference type="NCBI Taxonomy" id="1389203"/>
    <lineage>
        <taxon>Eukaryota</taxon>
        <taxon>Fungi</taxon>
        <taxon>Dikarya</taxon>
        <taxon>Basidiomycota</taxon>
        <taxon>Pucciniomycotina</taxon>
        <taxon>Pucciniomycetes</taxon>
        <taxon>Pucciniales</taxon>
        <taxon>Sphaerophragmiaceae</taxon>
        <taxon>Austropuccinia</taxon>
    </lineage>
</organism>
<dbReference type="Proteomes" id="UP000765509">
    <property type="component" value="Unassembled WGS sequence"/>
</dbReference>
<sequence length="120" mass="13821">MECLCLVWELEKLHYYIDASVLEVIKYCNAVRSLLNMKTLNRNMLRCRWALDNTPDNPAYGPLEAAPQIAMEGIKITDIGTEFFAEVRESYKQDKNFHIMSSLLDKDCKETSLVNALDEV</sequence>
<protein>
    <submittedName>
        <fullName evidence="1">Uncharacterized protein</fullName>
    </submittedName>
</protein>
<evidence type="ECO:0000313" key="2">
    <source>
        <dbReference type="Proteomes" id="UP000765509"/>
    </source>
</evidence>
<proteinExistence type="predicted"/>
<reference evidence="1" key="1">
    <citation type="submission" date="2021-03" db="EMBL/GenBank/DDBJ databases">
        <title>Draft genome sequence of rust myrtle Austropuccinia psidii MF-1, a brazilian biotype.</title>
        <authorList>
            <person name="Quecine M.C."/>
            <person name="Pachon D.M.R."/>
            <person name="Bonatelli M.L."/>
            <person name="Correr F.H."/>
            <person name="Franceschini L.M."/>
            <person name="Leite T.F."/>
            <person name="Margarido G.R.A."/>
            <person name="Almeida C.A."/>
            <person name="Ferrarezi J.A."/>
            <person name="Labate C.A."/>
        </authorList>
    </citation>
    <scope>NUCLEOTIDE SEQUENCE</scope>
    <source>
        <strain evidence="1">MF-1</strain>
    </source>
</reference>
<comment type="caution">
    <text evidence="1">The sequence shown here is derived from an EMBL/GenBank/DDBJ whole genome shotgun (WGS) entry which is preliminary data.</text>
</comment>
<dbReference type="EMBL" id="AVOT02057831">
    <property type="protein sequence ID" value="MBW0551868.1"/>
    <property type="molecule type" value="Genomic_DNA"/>
</dbReference>
<gene>
    <name evidence="1" type="ORF">O181_091583</name>
</gene>
<keyword evidence="2" id="KW-1185">Reference proteome</keyword>
<name>A0A9Q3P7N1_9BASI</name>